<dbReference type="GO" id="GO:0005886">
    <property type="term" value="C:plasma membrane"/>
    <property type="evidence" value="ECO:0007669"/>
    <property type="project" value="UniProtKB-SubCell"/>
</dbReference>
<evidence type="ECO:0000256" key="1">
    <source>
        <dbReference type="ARBA" id="ARBA00004651"/>
    </source>
</evidence>
<feature type="transmembrane region" description="Helical" evidence="6">
    <location>
        <begin position="226"/>
        <end position="243"/>
    </location>
</feature>
<dbReference type="PROSITE" id="PS50850">
    <property type="entry name" value="MFS"/>
    <property type="match status" value="1"/>
</dbReference>
<dbReference type="SUPFAM" id="SSF103473">
    <property type="entry name" value="MFS general substrate transporter"/>
    <property type="match status" value="1"/>
</dbReference>
<feature type="transmembrane region" description="Helical" evidence="6">
    <location>
        <begin position="358"/>
        <end position="381"/>
    </location>
</feature>
<proteinExistence type="predicted"/>
<dbReference type="GO" id="GO:0022857">
    <property type="term" value="F:transmembrane transporter activity"/>
    <property type="evidence" value="ECO:0007669"/>
    <property type="project" value="InterPro"/>
</dbReference>
<keyword evidence="5 6" id="KW-0472">Membrane</keyword>
<evidence type="ECO:0000256" key="2">
    <source>
        <dbReference type="ARBA" id="ARBA00022448"/>
    </source>
</evidence>
<organism evidence="8 9">
    <name type="scientific">Pelosinus propionicus DSM 13327</name>
    <dbReference type="NCBI Taxonomy" id="1123291"/>
    <lineage>
        <taxon>Bacteria</taxon>
        <taxon>Bacillati</taxon>
        <taxon>Bacillota</taxon>
        <taxon>Negativicutes</taxon>
        <taxon>Selenomonadales</taxon>
        <taxon>Sporomusaceae</taxon>
        <taxon>Pelosinus</taxon>
    </lineage>
</organism>
<dbReference type="PANTHER" id="PTHR11662">
    <property type="entry name" value="SOLUTE CARRIER FAMILY 17"/>
    <property type="match status" value="1"/>
</dbReference>
<dbReference type="Gene3D" id="1.20.1250.20">
    <property type="entry name" value="MFS general substrate transporter like domains"/>
    <property type="match status" value="2"/>
</dbReference>
<dbReference type="InterPro" id="IPR050382">
    <property type="entry name" value="MFS_Na/Anion_cotransporter"/>
</dbReference>
<dbReference type="InterPro" id="IPR036259">
    <property type="entry name" value="MFS_trans_sf"/>
</dbReference>
<protein>
    <submittedName>
        <fullName evidence="8">Sugar phosphate permease</fullName>
    </submittedName>
</protein>
<comment type="subcellular location">
    <subcellularLocation>
        <location evidence="1">Cell membrane</location>
        <topology evidence="1">Multi-pass membrane protein</topology>
    </subcellularLocation>
</comment>
<feature type="transmembrane region" description="Helical" evidence="6">
    <location>
        <begin position="86"/>
        <end position="104"/>
    </location>
</feature>
<sequence>MIKVSIFKGWRERFDYRWTIVMVMLFGSIINYLDRVNLSIANTTIAKEFILDPIQMGLLLSAFMWPYSLANLPAGWLVDKYGAKKIFLWGILIWSLATIAGGFVQGFMSMYITRMILGIAEAPFFIIGGQVTQQYFSHEERGIASSVINLGPKIANGFAPPLLTFLMIWMGWRGMFISLGVVGIIVALLWIKYYKEDVNDWTTSPVQQEYKPKVNFWALFNHPTSWWFNIGNIGSSYVFWLYFTWLPTYLTTHRGMSLTQAGWAAAIPFIAGVIAVPIGGWISDYLIRRGMNVISARLVPTVGGCILAAIAVIPVNYIQDTTWAIVLITISLFAGALRVGVLWALVGDLTPPEAVGTFGGIQNFASFIGATLAPIGTGYILQTTNSFDYVFVVSGVLCLVGAISYALISKKIRSEDLLPTKK</sequence>
<dbReference type="EMBL" id="FOTS01000083">
    <property type="protein sequence ID" value="SFM34882.1"/>
    <property type="molecule type" value="Genomic_DNA"/>
</dbReference>
<keyword evidence="3 6" id="KW-0812">Transmembrane</keyword>
<evidence type="ECO:0000256" key="5">
    <source>
        <dbReference type="ARBA" id="ARBA00023136"/>
    </source>
</evidence>
<keyword evidence="9" id="KW-1185">Reference proteome</keyword>
<feature type="transmembrane region" description="Helical" evidence="6">
    <location>
        <begin position="45"/>
        <end position="66"/>
    </location>
</feature>
<keyword evidence="2" id="KW-0813">Transport</keyword>
<keyword evidence="4 6" id="KW-1133">Transmembrane helix</keyword>
<evidence type="ECO:0000313" key="9">
    <source>
        <dbReference type="Proteomes" id="UP000199520"/>
    </source>
</evidence>
<name>A0A1I4Q496_9FIRM</name>
<dbReference type="AlphaFoldDB" id="A0A1I4Q496"/>
<dbReference type="RefSeq" id="WP_090944304.1">
    <property type="nucleotide sequence ID" value="NZ_FOTS01000083.1"/>
</dbReference>
<evidence type="ECO:0000256" key="4">
    <source>
        <dbReference type="ARBA" id="ARBA00022989"/>
    </source>
</evidence>
<evidence type="ECO:0000256" key="6">
    <source>
        <dbReference type="SAM" id="Phobius"/>
    </source>
</evidence>
<dbReference type="OrthoDB" id="6360at2"/>
<evidence type="ECO:0000259" key="7">
    <source>
        <dbReference type="PROSITE" id="PS50850"/>
    </source>
</evidence>
<dbReference type="InterPro" id="IPR020846">
    <property type="entry name" value="MFS_dom"/>
</dbReference>
<feature type="transmembrane region" description="Helical" evidence="6">
    <location>
        <begin position="16"/>
        <end position="33"/>
    </location>
</feature>
<dbReference type="InterPro" id="IPR011701">
    <property type="entry name" value="MFS"/>
</dbReference>
<feature type="transmembrane region" description="Helical" evidence="6">
    <location>
        <begin position="387"/>
        <end position="408"/>
    </location>
</feature>
<feature type="domain" description="Major facilitator superfamily (MFS) profile" evidence="7">
    <location>
        <begin position="20"/>
        <end position="413"/>
    </location>
</feature>
<feature type="transmembrane region" description="Helical" evidence="6">
    <location>
        <begin position="323"/>
        <end position="346"/>
    </location>
</feature>
<evidence type="ECO:0000256" key="3">
    <source>
        <dbReference type="ARBA" id="ARBA00022692"/>
    </source>
</evidence>
<feature type="transmembrane region" description="Helical" evidence="6">
    <location>
        <begin position="263"/>
        <end position="286"/>
    </location>
</feature>
<dbReference type="Proteomes" id="UP000199520">
    <property type="component" value="Unassembled WGS sequence"/>
</dbReference>
<feature type="transmembrane region" description="Helical" evidence="6">
    <location>
        <begin position="170"/>
        <end position="191"/>
    </location>
</feature>
<reference evidence="9" key="1">
    <citation type="submission" date="2016-10" db="EMBL/GenBank/DDBJ databases">
        <authorList>
            <person name="Varghese N."/>
            <person name="Submissions S."/>
        </authorList>
    </citation>
    <scope>NUCLEOTIDE SEQUENCE [LARGE SCALE GENOMIC DNA]</scope>
    <source>
        <strain evidence="9">DSM 13327</strain>
    </source>
</reference>
<dbReference type="PANTHER" id="PTHR11662:SF399">
    <property type="entry name" value="FI19708P1-RELATED"/>
    <property type="match status" value="1"/>
</dbReference>
<dbReference type="Pfam" id="PF07690">
    <property type="entry name" value="MFS_1"/>
    <property type="match status" value="1"/>
</dbReference>
<accession>A0A1I4Q496</accession>
<dbReference type="CDD" id="cd17319">
    <property type="entry name" value="MFS_ExuT_GudP_like"/>
    <property type="match status" value="1"/>
</dbReference>
<evidence type="ECO:0000313" key="8">
    <source>
        <dbReference type="EMBL" id="SFM34882.1"/>
    </source>
</evidence>
<dbReference type="STRING" id="1123291.SAMN04490355_10832"/>
<gene>
    <name evidence="8" type="ORF">SAMN04490355_10832</name>
</gene>
<feature type="transmembrane region" description="Helical" evidence="6">
    <location>
        <begin position="298"/>
        <end position="317"/>
    </location>
</feature>